<evidence type="ECO:0000313" key="3">
    <source>
        <dbReference type="Proteomes" id="UP000077465"/>
    </source>
</evidence>
<dbReference type="EMBL" id="CP011376">
    <property type="protein sequence ID" value="AKG07802.1"/>
    <property type="molecule type" value="Genomic_DNA"/>
</dbReference>
<sequence length="177" mass="20508">MLNVKQIKNFEGLYSISSCGKVFNQTKQMKTYFTKTGYESIKLHDKTGKRFNKTIHRLVAETFIPNPLNKPEVNHIDGDKSNNDITNLEWVTSSENKRHAKDTGLNPYNYPTKGKKFGKSSKFRNVTWNKSKRKWQASISYQNKVIGLARFDDEISAALHVNYLIDLYKLDRSKNIV</sequence>
<dbReference type="InterPro" id="IPR044925">
    <property type="entry name" value="His-Me_finger_sf"/>
</dbReference>
<dbReference type="AlphaFoldDB" id="A0AAC8T871"/>
<organism evidence="2 3">
    <name type="scientific">Moraxella bovoculi</name>
    <dbReference type="NCBI Taxonomy" id="386891"/>
    <lineage>
        <taxon>Bacteria</taxon>
        <taxon>Pseudomonadati</taxon>
        <taxon>Pseudomonadota</taxon>
        <taxon>Gammaproteobacteria</taxon>
        <taxon>Moraxellales</taxon>
        <taxon>Moraxellaceae</taxon>
        <taxon>Moraxella</taxon>
    </lineage>
</organism>
<evidence type="ECO:0000259" key="1">
    <source>
        <dbReference type="SMART" id="SM00507"/>
    </source>
</evidence>
<dbReference type="InterPro" id="IPR003615">
    <property type="entry name" value="HNH_nuc"/>
</dbReference>
<dbReference type="Proteomes" id="UP000077465">
    <property type="component" value="Chromosome"/>
</dbReference>
<dbReference type="SUPFAM" id="SSF54060">
    <property type="entry name" value="His-Me finger endonucleases"/>
    <property type="match status" value="1"/>
</dbReference>
<dbReference type="Pfam" id="PF13392">
    <property type="entry name" value="HNH_3"/>
    <property type="match status" value="1"/>
</dbReference>
<feature type="domain" description="HNH nuclease" evidence="1">
    <location>
        <begin position="49"/>
        <end position="97"/>
    </location>
</feature>
<evidence type="ECO:0000313" key="2">
    <source>
        <dbReference type="EMBL" id="AKG07802.1"/>
    </source>
</evidence>
<proteinExistence type="predicted"/>
<dbReference type="SMART" id="SM00507">
    <property type="entry name" value="HNHc"/>
    <property type="match status" value="1"/>
</dbReference>
<dbReference type="RefSeq" id="WP_046699262.1">
    <property type="nucleotide sequence ID" value="NZ_CP011376.1"/>
</dbReference>
<protein>
    <recommendedName>
        <fullName evidence="1">HNH nuclease domain-containing protein</fullName>
    </recommendedName>
</protein>
<gene>
    <name evidence="2" type="ORF">AAX06_06115</name>
</gene>
<dbReference type="Gene3D" id="3.90.75.20">
    <property type="match status" value="1"/>
</dbReference>
<name>A0AAC8T871_9GAMM</name>
<reference evidence="2 3" key="1">
    <citation type="submission" date="2015-05" db="EMBL/GenBank/DDBJ databases">
        <authorList>
            <person name="Dickey A."/>
            <person name="Clawson M."/>
            <person name="Bono J."/>
            <person name="Loy J.D."/>
        </authorList>
    </citation>
    <scope>NUCLEOTIDE SEQUENCE [LARGE SCALE GENOMIC DNA]</scope>
    <source>
        <strain evidence="2 3">22581</strain>
    </source>
</reference>
<accession>A0AAC8T871</accession>